<feature type="domain" description="HTH crp-type" evidence="5">
    <location>
        <begin position="136"/>
        <end position="209"/>
    </location>
</feature>
<feature type="domain" description="Cyclic nucleotide-binding" evidence="4">
    <location>
        <begin position="4"/>
        <end position="98"/>
    </location>
</feature>
<dbReference type="CDD" id="cd00038">
    <property type="entry name" value="CAP_ED"/>
    <property type="match status" value="1"/>
</dbReference>
<proteinExistence type="predicted"/>
<organism evidence="6 7">
    <name type="scientific">Herbidospora galbida</name>
    <dbReference type="NCBI Taxonomy" id="2575442"/>
    <lineage>
        <taxon>Bacteria</taxon>
        <taxon>Bacillati</taxon>
        <taxon>Actinomycetota</taxon>
        <taxon>Actinomycetes</taxon>
        <taxon>Streptosporangiales</taxon>
        <taxon>Streptosporangiaceae</taxon>
        <taxon>Herbidospora</taxon>
    </lineage>
</organism>
<dbReference type="Pfam" id="PF13545">
    <property type="entry name" value="HTH_Crp_2"/>
    <property type="match status" value="1"/>
</dbReference>
<dbReference type="PROSITE" id="PS51063">
    <property type="entry name" value="HTH_CRP_2"/>
    <property type="match status" value="1"/>
</dbReference>
<dbReference type="EMBL" id="SZQA01000005">
    <property type="protein sequence ID" value="TKK89894.1"/>
    <property type="molecule type" value="Genomic_DNA"/>
</dbReference>
<evidence type="ECO:0000313" key="7">
    <source>
        <dbReference type="Proteomes" id="UP000308705"/>
    </source>
</evidence>
<keyword evidence="3" id="KW-0804">Transcription</keyword>
<dbReference type="FunFam" id="1.10.10.10:FF:000019">
    <property type="entry name" value="Crp/Fnr family transcriptional regulator"/>
    <property type="match status" value="1"/>
</dbReference>
<keyword evidence="2" id="KW-0238">DNA-binding</keyword>
<evidence type="ECO:0000256" key="2">
    <source>
        <dbReference type="ARBA" id="ARBA00023125"/>
    </source>
</evidence>
<protein>
    <submittedName>
        <fullName evidence="6">Crp/Fnr family transcriptional regulator</fullName>
    </submittedName>
</protein>
<evidence type="ECO:0000313" key="6">
    <source>
        <dbReference type="EMBL" id="TKK89894.1"/>
    </source>
</evidence>
<dbReference type="Gene3D" id="1.10.10.10">
    <property type="entry name" value="Winged helix-like DNA-binding domain superfamily/Winged helix DNA-binding domain"/>
    <property type="match status" value="1"/>
</dbReference>
<dbReference type="GO" id="GO:0003700">
    <property type="term" value="F:DNA-binding transcription factor activity"/>
    <property type="evidence" value="ECO:0007669"/>
    <property type="project" value="TreeGrafter"/>
</dbReference>
<dbReference type="InterPro" id="IPR012318">
    <property type="entry name" value="HTH_CRP"/>
</dbReference>
<evidence type="ECO:0000259" key="4">
    <source>
        <dbReference type="PROSITE" id="PS50042"/>
    </source>
</evidence>
<accession>A0A4U3MMM9</accession>
<dbReference type="SMART" id="SM00100">
    <property type="entry name" value="cNMP"/>
    <property type="match status" value="1"/>
</dbReference>
<dbReference type="InterPro" id="IPR014710">
    <property type="entry name" value="RmlC-like_jellyroll"/>
</dbReference>
<dbReference type="Proteomes" id="UP000308705">
    <property type="component" value="Unassembled WGS sequence"/>
</dbReference>
<keyword evidence="7" id="KW-1185">Reference proteome</keyword>
<sequence length="218" mass="23921">MTELFGKLTPEEQIDLRARGRTRTWARGEIVFTQGDPSTWVLLVLSGKVKISAASESGTDVVLAVRGPGAVVGEMASIDGEPRSATVTAVEPVEGLAIRDFAGFLRENGRVAVLIMRTVTERLRDADRKRIEYGVLDTAVRVANRLVELAERYGEQVPGGVSLELPLSQDELASWVGSSREAVNKALRGLRDRGLIETGRRRVLINDMDGLRRRARQS</sequence>
<dbReference type="OrthoDB" id="41390at2"/>
<evidence type="ECO:0000256" key="1">
    <source>
        <dbReference type="ARBA" id="ARBA00023015"/>
    </source>
</evidence>
<dbReference type="InterPro" id="IPR018490">
    <property type="entry name" value="cNMP-bd_dom_sf"/>
</dbReference>
<dbReference type="PANTHER" id="PTHR24567:SF74">
    <property type="entry name" value="HTH-TYPE TRANSCRIPTIONAL REGULATOR ARCR"/>
    <property type="match status" value="1"/>
</dbReference>
<dbReference type="Pfam" id="PF00027">
    <property type="entry name" value="cNMP_binding"/>
    <property type="match status" value="1"/>
</dbReference>
<dbReference type="SMART" id="SM00419">
    <property type="entry name" value="HTH_CRP"/>
    <property type="match status" value="1"/>
</dbReference>
<keyword evidence="1" id="KW-0805">Transcription regulation</keyword>
<dbReference type="GO" id="GO:0005829">
    <property type="term" value="C:cytosol"/>
    <property type="evidence" value="ECO:0007669"/>
    <property type="project" value="TreeGrafter"/>
</dbReference>
<dbReference type="SUPFAM" id="SSF46785">
    <property type="entry name" value="Winged helix' DNA-binding domain"/>
    <property type="match status" value="1"/>
</dbReference>
<comment type="caution">
    <text evidence="6">The sequence shown here is derived from an EMBL/GenBank/DDBJ whole genome shotgun (WGS) entry which is preliminary data.</text>
</comment>
<dbReference type="RefSeq" id="WP_137246452.1">
    <property type="nucleotide sequence ID" value="NZ_SZQA01000005.1"/>
</dbReference>
<gene>
    <name evidence="6" type="ORF">FDA94_08435</name>
</gene>
<dbReference type="AlphaFoldDB" id="A0A4U3MMM9"/>
<dbReference type="Gene3D" id="2.60.120.10">
    <property type="entry name" value="Jelly Rolls"/>
    <property type="match status" value="1"/>
</dbReference>
<dbReference type="PANTHER" id="PTHR24567">
    <property type="entry name" value="CRP FAMILY TRANSCRIPTIONAL REGULATORY PROTEIN"/>
    <property type="match status" value="1"/>
</dbReference>
<dbReference type="PRINTS" id="PR00034">
    <property type="entry name" value="HTHCRP"/>
</dbReference>
<evidence type="ECO:0000256" key="3">
    <source>
        <dbReference type="ARBA" id="ARBA00023163"/>
    </source>
</evidence>
<dbReference type="PROSITE" id="PS50042">
    <property type="entry name" value="CNMP_BINDING_3"/>
    <property type="match status" value="1"/>
</dbReference>
<dbReference type="InterPro" id="IPR000595">
    <property type="entry name" value="cNMP-bd_dom"/>
</dbReference>
<name>A0A4U3MMM9_9ACTN</name>
<dbReference type="InterPro" id="IPR036390">
    <property type="entry name" value="WH_DNA-bd_sf"/>
</dbReference>
<dbReference type="SUPFAM" id="SSF51206">
    <property type="entry name" value="cAMP-binding domain-like"/>
    <property type="match status" value="1"/>
</dbReference>
<dbReference type="InterPro" id="IPR050397">
    <property type="entry name" value="Env_Response_Regulators"/>
</dbReference>
<evidence type="ECO:0000259" key="5">
    <source>
        <dbReference type="PROSITE" id="PS51063"/>
    </source>
</evidence>
<dbReference type="GO" id="GO:0003677">
    <property type="term" value="F:DNA binding"/>
    <property type="evidence" value="ECO:0007669"/>
    <property type="project" value="UniProtKB-KW"/>
</dbReference>
<dbReference type="InterPro" id="IPR036388">
    <property type="entry name" value="WH-like_DNA-bd_sf"/>
</dbReference>
<reference evidence="6 7" key="1">
    <citation type="submission" date="2019-04" db="EMBL/GenBank/DDBJ databases">
        <title>Herbidospora sp. NEAU-GS14.nov., a novel actinomycete isolated from soil.</title>
        <authorList>
            <person name="Han L."/>
        </authorList>
    </citation>
    <scope>NUCLEOTIDE SEQUENCE [LARGE SCALE GENOMIC DNA]</scope>
    <source>
        <strain evidence="6 7">NEAU-GS14</strain>
    </source>
</reference>